<feature type="domain" description="Xylose isomerase-like TIM barrel" evidence="1">
    <location>
        <begin position="2"/>
        <end position="212"/>
    </location>
</feature>
<dbReference type="AlphaFoldDB" id="A0A381NWM2"/>
<dbReference type="SUPFAM" id="SSF51658">
    <property type="entry name" value="Xylose isomerase-like"/>
    <property type="match status" value="1"/>
</dbReference>
<dbReference type="PANTHER" id="PTHR12110:SF52">
    <property type="entry name" value="XYLOSE ISOMERASE"/>
    <property type="match status" value="1"/>
</dbReference>
<gene>
    <name evidence="2" type="ORF">METZ01_LOCUS10737</name>
</gene>
<protein>
    <recommendedName>
        <fullName evidence="1">Xylose isomerase-like TIM barrel domain-containing protein</fullName>
    </recommendedName>
</protein>
<dbReference type="Pfam" id="PF01261">
    <property type="entry name" value="AP_endonuc_2"/>
    <property type="match status" value="1"/>
</dbReference>
<evidence type="ECO:0000259" key="1">
    <source>
        <dbReference type="Pfam" id="PF01261"/>
    </source>
</evidence>
<accession>A0A381NWM2</accession>
<dbReference type="PANTHER" id="PTHR12110">
    <property type="entry name" value="HYDROXYPYRUVATE ISOMERASE"/>
    <property type="match status" value="1"/>
</dbReference>
<dbReference type="InterPro" id="IPR050312">
    <property type="entry name" value="IolE/XylAMocC-like"/>
</dbReference>
<dbReference type="InterPro" id="IPR013022">
    <property type="entry name" value="Xyl_isomerase-like_TIM-brl"/>
</dbReference>
<organism evidence="2">
    <name type="scientific">marine metagenome</name>
    <dbReference type="NCBI Taxonomy" id="408172"/>
    <lineage>
        <taxon>unclassified sequences</taxon>
        <taxon>metagenomes</taxon>
        <taxon>ecological metagenomes</taxon>
    </lineage>
</organism>
<dbReference type="InterPro" id="IPR036237">
    <property type="entry name" value="Xyl_isomerase-like_sf"/>
</dbReference>
<reference evidence="2" key="1">
    <citation type="submission" date="2018-05" db="EMBL/GenBank/DDBJ databases">
        <authorList>
            <person name="Lanie J.A."/>
            <person name="Ng W.-L."/>
            <person name="Kazmierczak K.M."/>
            <person name="Andrzejewski T.M."/>
            <person name="Davidsen T.M."/>
            <person name="Wayne K.J."/>
            <person name="Tettelin H."/>
            <person name="Glass J.I."/>
            <person name="Rusch D."/>
            <person name="Podicherti R."/>
            <person name="Tsui H.-C.T."/>
            <person name="Winkler M.E."/>
        </authorList>
    </citation>
    <scope>NUCLEOTIDE SEQUENCE</scope>
</reference>
<sequence>VKQAKKNLRDSGVSAISMCPLVLLEPQNEHDSVLRAKQHLQFLEEAAELEVKSVIVITGGLSPESRDLNGQRQKVLEELEQLIGQAEGTGLKLAIEPLHPMVCGTRSVISSLSEANDILDKLKRDDVMGIAVDTYALWWDARLKEEIQRAGSRLLNFHVSDWLHETRDVRLDRGMPGDGQIDNALIRSWMREAGYKGAVEVEILSALDWWRKPADTVVRKICERISFL</sequence>
<feature type="non-terminal residue" evidence="2">
    <location>
        <position position="1"/>
    </location>
</feature>
<dbReference type="EMBL" id="UINC01000585">
    <property type="protein sequence ID" value="SUZ57883.1"/>
    <property type="molecule type" value="Genomic_DNA"/>
</dbReference>
<evidence type="ECO:0000313" key="2">
    <source>
        <dbReference type="EMBL" id="SUZ57883.1"/>
    </source>
</evidence>
<dbReference type="Gene3D" id="3.20.20.150">
    <property type="entry name" value="Divalent-metal-dependent TIM barrel enzymes"/>
    <property type="match status" value="1"/>
</dbReference>
<proteinExistence type="predicted"/>
<name>A0A381NWM2_9ZZZZ</name>